<evidence type="ECO:0000259" key="1">
    <source>
        <dbReference type="Pfam" id="PF01408"/>
    </source>
</evidence>
<dbReference type="SUPFAM" id="SSF55347">
    <property type="entry name" value="Glyceraldehyde-3-phosphate dehydrogenase-like, C-terminal domain"/>
    <property type="match status" value="1"/>
</dbReference>
<feature type="domain" description="Gfo/Idh/MocA-like oxidoreductase N-terminal" evidence="1">
    <location>
        <begin position="8"/>
        <end position="121"/>
    </location>
</feature>
<gene>
    <name evidence="3" type="ORF">GBK04_16800</name>
</gene>
<dbReference type="SUPFAM" id="SSF51735">
    <property type="entry name" value="NAD(P)-binding Rossmann-fold domains"/>
    <property type="match status" value="1"/>
</dbReference>
<comment type="caution">
    <text evidence="3">The sequence shown here is derived from an EMBL/GenBank/DDBJ whole genome shotgun (WGS) entry which is preliminary data.</text>
</comment>
<sequence length="321" mass="36928">MIPNDSPILVFGAGSIGERHLGILQKLGYPNLWVYRQRNLPLRSVDATSLRIVTDLAELDKIPFVAAIVCTPTAQHLSQALWCVQRQIPVLIEKPLSHTLESLEELREALVIRPVLIQVAYMLRYHPFFQKVKALIEKEELGNLLSMQTYWGEYLPDWHPWEDYRQSYAARQELGGGVALTLSHDLDLVNWLAGNPITNWNTLKNHRSSLEIDVESGADVSLAYENGITAHCHLNFHERLPRRWYRFAFEQGSVEIDYLKATYSLVQPGQEAVRHTLDNFDRNQLFEDQTRDFFQKVNKGSFATTSLRTLEESQVLLRICT</sequence>
<protein>
    <recommendedName>
        <fullName evidence="5">Gfo/Idh/MocA family oxidoreductase</fullName>
    </recommendedName>
</protein>
<organism evidence="3 4">
    <name type="scientific">Salmonirosea aquatica</name>
    <dbReference type="NCBI Taxonomy" id="2654236"/>
    <lineage>
        <taxon>Bacteria</taxon>
        <taxon>Pseudomonadati</taxon>
        <taxon>Bacteroidota</taxon>
        <taxon>Cytophagia</taxon>
        <taxon>Cytophagales</taxon>
        <taxon>Spirosomataceae</taxon>
        <taxon>Salmonirosea</taxon>
    </lineage>
</organism>
<evidence type="ECO:0000313" key="3">
    <source>
        <dbReference type="EMBL" id="MPR34968.1"/>
    </source>
</evidence>
<dbReference type="Proteomes" id="UP000479293">
    <property type="component" value="Unassembled WGS sequence"/>
</dbReference>
<dbReference type="Pfam" id="PF01408">
    <property type="entry name" value="GFO_IDH_MocA"/>
    <property type="match status" value="1"/>
</dbReference>
<evidence type="ECO:0000259" key="2">
    <source>
        <dbReference type="Pfam" id="PF22725"/>
    </source>
</evidence>
<dbReference type="Gene3D" id="3.30.360.10">
    <property type="entry name" value="Dihydrodipicolinate Reductase, domain 2"/>
    <property type="match status" value="1"/>
</dbReference>
<dbReference type="PANTHER" id="PTHR43377:SF1">
    <property type="entry name" value="BILIVERDIN REDUCTASE A"/>
    <property type="match status" value="1"/>
</dbReference>
<dbReference type="GO" id="GO:0000166">
    <property type="term" value="F:nucleotide binding"/>
    <property type="evidence" value="ECO:0007669"/>
    <property type="project" value="InterPro"/>
</dbReference>
<name>A0A7C9FZJ1_9BACT</name>
<dbReference type="RefSeq" id="WP_152761627.1">
    <property type="nucleotide sequence ID" value="NZ_WHLY01000002.1"/>
</dbReference>
<dbReference type="InterPro" id="IPR055170">
    <property type="entry name" value="GFO_IDH_MocA-like_dom"/>
</dbReference>
<dbReference type="InterPro" id="IPR000683">
    <property type="entry name" value="Gfo/Idh/MocA-like_OxRdtase_N"/>
</dbReference>
<keyword evidence="4" id="KW-1185">Reference proteome</keyword>
<feature type="domain" description="GFO/IDH/MocA-like oxidoreductase" evidence="2">
    <location>
        <begin position="129"/>
        <end position="255"/>
    </location>
</feature>
<accession>A0A7C9FZJ1</accession>
<dbReference type="InterPro" id="IPR051450">
    <property type="entry name" value="Gfo/Idh/MocA_Oxidoreductases"/>
</dbReference>
<dbReference type="Pfam" id="PF22725">
    <property type="entry name" value="GFO_IDH_MocA_C3"/>
    <property type="match status" value="1"/>
</dbReference>
<dbReference type="AlphaFoldDB" id="A0A7C9FZJ1"/>
<evidence type="ECO:0008006" key="5">
    <source>
        <dbReference type="Google" id="ProtNLM"/>
    </source>
</evidence>
<evidence type="ECO:0000313" key="4">
    <source>
        <dbReference type="Proteomes" id="UP000479293"/>
    </source>
</evidence>
<dbReference type="EMBL" id="WHLY01000002">
    <property type="protein sequence ID" value="MPR34968.1"/>
    <property type="molecule type" value="Genomic_DNA"/>
</dbReference>
<dbReference type="PANTHER" id="PTHR43377">
    <property type="entry name" value="BILIVERDIN REDUCTASE A"/>
    <property type="match status" value="1"/>
</dbReference>
<proteinExistence type="predicted"/>
<dbReference type="Gene3D" id="3.40.50.720">
    <property type="entry name" value="NAD(P)-binding Rossmann-like Domain"/>
    <property type="match status" value="1"/>
</dbReference>
<dbReference type="InterPro" id="IPR036291">
    <property type="entry name" value="NAD(P)-bd_dom_sf"/>
</dbReference>
<reference evidence="3 4" key="1">
    <citation type="submission" date="2019-10" db="EMBL/GenBank/DDBJ databases">
        <title>Draft Genome Sequence of Cytophagaceae sp. SJW1-29.</title>
        <authorList>
            <person name="Choi A."/>
        </authorList>
    </citation>
    <scope>NUCLEOTIDE SEQUENCE [LARGE SCALE GENOMIC DNA]</scope>
    <source>
        <strain evidence="3 4">SJW1-29</strain>
    </source>
</reference>